<dbReference type="GO" id="GO:0045259">
    <property type="term" value="C:proton-transporting ATP synthase complex"/>
    <property type="evidence" value="ECO:0007669"/>
    <property type="project" value="UniProtKB-KW"/>
</dbReference>
<comment type="similarity">
    <text evidence="1 12 13">Belongs to the ATPase B chain family.</text>
</comment>
<evidence type="ECO:0000256" key="5">
    <source>
        <dbReference type="ARBA" id="ARBA00022781"/>
    </source>
</evidence>
<keyword evidence="8 12" id="KW-0472">Membrane</keyword>
<dbReference type="InterPro" id="IPR005864">
    <property type="entry name" value="ATP_synth_F0_bsu_bac"/>
</dbReference>
<keyword evidence="9 12" id="KW-0066">ATP synthesis</keyword>
<evidence type="ECO:0000256" key="7">
    <source>
        <dbReference type="ARBA" id="ARBA00023065"/>
    </source>
</evidence>
<dbReference type="STRING" id="1798525.A3G90_04305"/>
<evidence type="ECO:0000256" key="8">
    <source>
        <dbReference type="ARBA" id="ARBA00023136"/>
    </source>
</evidence>
<comment type="subunit">
    <text evidence="12">F-type ATPases have 2 components, F(1) - the catalytic core - and F(0) - the membrane proton channel. F(1) has five subunits: alpha(3), beta(3), gamma(1), delta(1), epsilon(1). F(0) has three main subunits: a(1), b(2) and c(10-14). The alpha and beta chains form an alternating ring which encloses part of the gamma chain. F(1) is attached to F(0) by a central stalk formed by the gamma and epsilon chains, while a peripheral stalk is formed by the delta and b chains.</text>
</comment>
<dbReference type="NCBIfam" id="TIGR01144">
    <property type="entry name" value="ATP_synt_b"/>
    <property type="match status" value="1"/>
</dbReference>
<dbReference type="AlphaFoldDB" id="A0A1F6FHD3"/>
<protein>
    <recommendedName>
        <fullName evidence="12">ATP synthase subunit b</fullName>
    </recommendedName>
    <alternativeName>
        <fullName evidence="12">ATP synthase F(0) sector subunit b</fullName>
    </alternativeName>
    <alternativeName>
        <fullName evidence="12">ATPase subunit I</fullName>
    </alternativeName>
    <alternativeName>
        <fullName evidence="12">F-type ATPase subunit b</fullName>
        <shortName evidence="12">F-ATPase subunit b</shortName>
    </alternativeName>
</protein>
<keyword evidence="5 12" id="KW-0375">Hydrogen ion transport</keyword>
<evidence type="ECO:0000313" key="15">
    <source>
        <dbReference type="Proteomes" id="UP000177325"/>
    </source>
</evidence>
<evidence type="ECO:0000256" key="1">
    <source>
        <dbReference type="ARBA" id="ARBA00005513"/>
    </source>
</evidence>
<evidence type="ECO:0000256" key="4">
    <source>
        <dbReference type="ARBA" id="ARBA00022692"/>
    </source>
</evidence>
<dbReference type="GO" id="GO:0046961">
    <property type="term" value="F:proton-transporting ATPase activity, rotational mechanism"/>
    <property type="evidence" value="ECO:0007669"/>
    <property type="project" value="TreeGrafter"/>
</dbReference>
<dbReference type="EMBL" id="MFMM01000001">
    <property type="protein sequence ID" value="OGG85249.1"/>
    <property type="molecule type" value="Genomic_DNA"/>
</dbReference>
<dbReference type="HAMAP" id="MF_01398">
    <property type="entry name" value="ATP_synth_b_bprime"/>
    <property type="match status" value="1"/>
</dbReference>
<gene>
    <name evidence="12" type="primary">atpF</name>
    <name evidence="14" type="ORF">A3G90_04305</name>
</gene>
<reference evidence="14 15" key="1">
    <citation type="journal article" date="2016" name="Nat. Commun.">
        <title>Thousands of microbial genomes shed light on interconnected biogeochemical processes in an aquifer system.</title>
        <authorList>
            <person name="Anantharaman K."/>
            <person name="Brown C.T."/>
            <person name="Hug L.A."/>
            <person name="Sharon I."/>
            <person name="Castelle C.J."/>
            <person name="Probst A.J."/>
            <person name="Thomas B.C."/>
            <person name="Singh A."/>
            <person name="Wilkins M.J."/>
            <person name="Karaoz U."/>
            <person name="Brodie E.L."/>
            <person name="Williams K.H."/>
            <person name="Hubbard S.S."/>
            <person name="Banfield J.F."/>
        </authorList>
    </citation>
    <scope>NUCLEOTIDE SEQUENCE [LARGE SCALE GENOMIC DNA]</scope>
</reference>
<dbReference type="GO" id="GO:0005886">
    <property type="term" value="C:plasma membrane"/>
    <property type="evidence" value="ECO:0007669"/>
    <property type="project" value="UniProtKB-SubCell"/>
</dbReference>
<dbReference type="GO" id="GO:0046933">
    <property type="term" value="F:proton-transporting ATP synthase activity, rotational mechanism"/>
    <property type="evidence" value="ECO:0007669"/>
    <property type="project" value="UniProtKB-UniRule"/>
</dbReference>
<dbReference type="GO" id="GO:0012505">
    <property type="term" value="C:endomembrane system"/>
    <property type="evidence" value="ECO:0007669"/>
    <property type="project" value="UniProtKB-SubCell"/>
</dbReference>
<comment type="subcellular location">
    <subcellularLocation>
        <location evidence="12">Cell membrane</location>
        <topology evidence="12">Single-pass membrane protein</topology>
    </subcellularLocation>
    <subcellularLocation>
        <location evidence="11">Endomembrane system</location>
        <topology evidence="11">Single-pass membrane protein</topology>
    </subcellularLocation>
</comment>
<evidence type="ECO:0000256" key="13">
    <source>
        <dbReference type="RuleBase" id="RU003848"/>
    </source>
</evidence>
<dbReference type="Proteomes" id="UP000177325">
    <property type="component" value="Unassembled WGS sequence"/>
</dbReference>
<evidence type="ECO:0000256" key="2">
    <source>
        <dbReference type="ARBA" id="ARBA00022448"/>
    </source>
</evidence>
<dbReference type="PANTHER" id="PTHR33445">
    <property type="entry name" value="ATP SYNTHASE SUBUNIT B', CHLOROPLASTIC"/>
    <property type="match status" value="1"/>
</dbReference>
<feature type="transmembrane region" description="Helical" evidence="12">
    <location>
        <begin position="12"/>
        <end position="34"/>
    </location>
</feature>
<keyword evidence="2 12" id="KW-0813">Transport</keyword>
<dbReference type="CDD" id="cd06503">
    <property type="entry name" value="ATP-synt_Fo_b"/>
    <property type="match status" value="1"/>
</dbReference>
<evidence type="ECO:0000256" key="3">
    <source>
        <dbReference type="ARBA" id="ARBA00022547"/>
    </source>
</evidence>
<comment type="function">
    <text evidence="10 12">F(1)F(0) ATP synthase produces ATP from ADP in the presence of a proton or sodium gradient. F-type ATPases consist of two structural domains, F(1) containing the extramembraneous catalytic core and F(0) containing the membrane proton channel, linked together by a central stalk and a peripheral stalk. During catalysis, ATP synthesis in the catalytic domain of F(1) is coupled via a rotary mechanism of the central stalk subunits to proton translocation.</text>
</comment>
<accession>A0A1F6FHD3</accession>
<evidence type="ECO:0000313" key="14">
    <source>
        <dbReference type="EMBL" id="OGG85249.1"/>
    </source>
</evidence>
<keyword evidence="7 12" id="KW-0406">Ion transport</keyword>
<evidence type="ECO:0000256" key="10">
    <source>
        <dbReference type="ARBA" id="ARBA00025198"/>
    </source>
</evidence>
<proteinExistence type="inferred from homology"/>
<keyword evidence="6 12" id="KW-1133">Transmembrane helix</keyword>
<dbReference type="InterPro" id="IPR002146">
    <property type="entry name" value="ATP_synth_b/b'su_bac/chlpt"/>
</dbReference>
<sequence length="148" mass="15872">MDEIINAFGIDARLIIIQVVNFGILMVALGYFLYKPILRILKEREEKITQGLQDAEAAAQAKAEAGEEKQTILTNAHMEAGEVAKRAKTAADATAAEIVAAAQTKAGAVLSDAELKREQIKAAALKESEKEIATLAVLAAEKVLREKA</sequence>
<comment type="caution">
    <text evidence="14">The sequence shown here is derived from an EMBL/GenBank/DDBJ whole genome shotgun (WGS) entry which is preliminary data.</text>
</comment>
<keyword evidence="3 12" id="KW-0138">CF(0)</keyword>
<keyword evidence="4 12" id="KW-0812">Transmembrane</keyword>
<organism evidence="14 15">
    <name type="scientific">Candidatus Kaiserbacteria bacterium RIFCSPLOWO2_12_FULL_45_26</name>
    <dbReference type="NCBI Taxonomy" id="1798525"/>
    <lineage>
        <taxon>Bacteria</taxon>
        <taxon>Candidatus Kaiseribacteriota</taxon>
    </lineage>
</organism>
<dbReference type="InterPro" id="IPR050059">
    <property type="entry name" value="ATP_synthase_B_chain"/>
</dbReference>
<evidence type="ECO:0000256" key="12">
    <source>
        <dbReference type="HAMAP-Rule" id="MF_01398"/>
    </source>
</evidence>
<comment type="function">
    <text evidence="12">Component of the F(0) channel, it forms part of the peripheral stalk, linking F(1) to F(0).</text>
</comment>
<evidence type="ECO:0000256" key="9">
    <source>
        <dbReference type="ARBA" id="ARBA00023310"/>
    </source>
</evidence>
<evidence type="ECO:0000256" key="6">
    <source>
        <dbReference type="ARBA" id="ARBA00022989"/>
    </source>
</evidence>
<keyword evidence="12" id="KW-1003">Cell membrane</keyword>
<name>A0A1F6FHD3_9BACT</name>
<dbReference type="Pfam" id="PF00430">
    <property type="entry name" value="ATP-synt_B"/>
    <property type="match status" value="1"/>
</dbReference>
<evidence type="ECO:0000256" key="11">
    <source>
        <dbReference type="ARBA" id="ARBA00037847"/>
    </source>
</evidence>
<dbReference type="PANTHER" id="PTHR33445:SF2">
    <property type="entry name" value="ATP SYNTHASE SUBUNIT B', CHLOROPLASTIC"/>
    <property type="match status" value="1"/>
</dbReference>